<dbReference type="SUPFAM" id="SSF49464">
    <property type="entry name" value="Carboxypeptidase regulatory domain-like"/>
    <property type="match status" value="1"/>
</dbReference>
<dbReference type="OrthoDB" id="9812892at2"/>
<keyword evidence="6 8" id="KW-0472">Membrane</keyword>
<evidence type="ECO:0000256" key="7">
    <source>
        <dbReference type="ARBA" id="ARBA00023237"/>
    </source>
</evidence>
<dbReference type="Pfam" id="PF14905">
    <property type="entry name" value="OMP_b-brl_3"/>
    <property type="match status" value="1"/>
</dbReference>
<dbReference type="GO" id="GO:0015344">
    <property type="term" value="F:siderophore uptake transmembrane transporter activity"/>
    <property type="evidence" value="ECO:0007669"/>
    <property type="project" value="TreeGrafter"/>
</dbReference>
<feature type="domain" description="TonB-dependent receptor plug" evidence="9">
    <location>
        <begin position="126"/>
        <end position="223"/>
    </location>
</feature>
<dbReference type="InterPro" id="IPR037066">
    <property type="entry name" value="Plug_dom_sf"/>
</dbReference>
<dbReference type="SUPFAM" id="SSF56935">
    <property type="entry name" value="Porins"/>
    <property type="match status" value="1"/>
</dbReference>
<dbReference type="RefSeq" id="WP_037497165.1">
    <property type="nucleotide sequence ID" value="NZ_JJMU01000023.1"/>
</dbReference>
<dbReference type="EMBL" id="JJMU01000023">
    <property type="protein sequence ID" value="KGE14781.1"/>
    <property type="molecule type" value="Genomic_DNA"/>
</dbReference>
<keyword evidence="12" id="KW-1185">Reference proteome</keyword>
<evidence type="ECO:0000313" key="11">
    <source>
        <dbReference type="EMBL" id="KGE14781.1"/>
    </source>
</evidence>
<dbReference type="InterPro" id="IPR008969">
    <property type="entry name" value="CarboxyPept-like_regulatory"/>
</dbReference>
<evidence type="ECO:0000256" key="1">
    <source>
        <dbReference type="ARBA" id="ARBA00004571"/>
    </source>
</evidence>
<reference evidence="11 12" key="2">
    <citation type="journal article" date="2015" name="PLoS ONE">
        <title>Whole-Genome Optical Mapping and Finished Genome Sequence of Sphingobacterium deserti sp. nov., a New Species Isolated from the Western Desert of China.</title>
        <authorList>
            <person name="Teng C."/>
            <person name="Zhou Z."/>
            <person name="Molnar I."/>
            <person name="Li X."/>
            <person name="Tang R."/>
            <person name="Chen M."/>
            <person name="Wang L."/>
            <person name="Su S."/>
            <person name="Zhang W."/>
            <person name="Lin M."/>
        </authorList>
    </citation>
    <scope>NUCLEOTIDE SEQUENCE [LARGE SCALE GENOMIC DNA]</scope>
    <source>
        <strain evidence="12">ACCC05744</strain>
    </source>
</reference>
<dbReference type="InterPro" id="IPR039426">
    <property type="entry name" value="TonB-dep_rcpt-like"/>
</dbReference>
<dbReference type="PANTHER" id="PTHR30069">
    <property type="entry name" value="TONB-DEPENDENT OUTER MEMBRANE RECEPTOR"/>
    <property type="match status" value="1"/>
</dbReference>
<dbReference type="Pfam" id="PF13715">
    <property type="entry name" value="CarbopepD_reg_2"/>
    <property type="match status" value="1"/>
</dbReference>
<dbReference type="eggNOG" id="COG4206">
    <property type="taxonomic scope" value="Bacteria"/>
</dbReference>
<evidence type="ECO:0000259" key="10">
    <source>
        <dbReference type="Pfam" id="PF14905"/>
    </source>
</evidence>
<comment type="similarity">
    <text evidence="8">Belongs to the TonB-dependent receptor family.</text>
</comment>
<dbReference type="GO" id="GO:0044718">
    <property type="term" value="P:siderophore transmembrane transport"/>
    <property type="evidence" value="ECO:0007669"/>
    <property type="project" value="TreeGrafter"/>
</dbReference>
<dbReference type="Gene3D" id="2.60.40.1120">
    <property type="entry name" value="Carboxypeptidase-like, regulatory domain"/>
    <property type="match status" value="1"/>
</dbReference>
<dbReference type="Pfam" id="PF07715">
    <property type="entry name" value="Plug"/>
    <property type="match status" value="1"/>
</dbReference>
<dbReference type="InterPro" id="IPR041700">
    <property type="entry name" value="OMP_b-brl_3"/>
</dbReference>
<name>A0A0B8T1Y3_9SPHI</name>
<dbReference type="STRING" id="1229276.DI53_1455"/>
<evidence type="ECO:0000256" key="3">
    <source>
        <dbReference type="ARBA" id="ARBA00022452"/>
    </source>
</evidence>
<feature type="domain" description="Outer membrane protein beta-barrel" evidence="10">
    <location>
        <begin position="587"/>
        <end position="793"/>
    </location>
</feature>
<dbReference type="Gene3D" id="2.40.170.20">
    <property type="entry name" value="TonB-dependent receptor, beta-barrel domain"/>
    <property type="match status" value="1"/>
</dbReference>
<comment type="subcellular location">
    <subcellularLocation>
        <location evidence="1 8">Cell outer membrane</location>
        <topology evidence="1 8">Multi-pass membrane protein</topology>
    </subcellularLocation>
</comment>
<dbReference type="PANTHER" id="PTHR30069:SF29">
    <property type="entry name" value="HEMOGLOBIN AND HEMOGLOBIN-HAPTOGLOBIN-BINDING PROTEIN 1-RELATED"/>
    <property type="match status" value="1"/>
</dbReference>
<dbReference type="PATRIC" id="fig|1229276.3.peg.1506"/>
<evidence type="ECO:0000259" key="9">
    <source>
        <dbReference type="Pfam" id="PF07715"/>
    </source>
</evidence>
<evidence type="ECO:0000256" key="2">
    <source>
        <dbReference type="ARBA" id="ARBA00022448"/>
    </source>
</evidence>
<gene>
    <name evidence="11" type="ORF">DI53_1455</name>
</gene>
<dbReference type="InterPro" id="IPR036942">
    <property type="entry name" value="Beta-barrel_TonB_sf"/>
</dbReference>
<keyword evidence="7 8" id="KW-0998">Cell outer membrane</keyword>
<reference evidence="12" key="1">
    <citation type="submission" date="2014-04" db="EMBL/GenBank/DDBJ databases">
        <title>Whole-Genome optical mapping and complete genome sequence of Sphingobacterium deserti sp. nov., a new spaces isolated from desert in the west of China.</title>
        <authorList>
            <person name="Teng C."/>
            <person name="Zhou Z."/>
            <person name="Li X."/>
            <person name="Chen M."/>
            <person name="Lin M."/>
            <person name="Wang L."/>
            <person name="Su S."/>
            <person name="Zhang C."/>
            <person name="Zhang W."/>
        </authorList>
    </citation>
    <scope>NUCLEOTIDE SEQUENCE [LARGE SCALE GENOMIC DNA]</scope>
    <source>
        <strain evidence="12">ACCC05744</strain>
    </source>
</reference>
<keyword evidence="2 8" id="KW-0813">Transport</keyword>
<keyword evidence="11" id="KW-0675">Receptor</keyword>
<proteinExistence type="inferred from homology"/>
<dbReference type="GO" id="GO:0009279">
    <property type="term" value="C:cell outer membrane"/>
    <property type="evidence" value="ECO:0007669"/>
    <property type="project" value="UniProtKB-SubCell"/>
</dbReference>
<keyword evidence="5" id="KW-0732">Signal</keyword>
<evidence type="ECO:0000256" key="8">
    <source>
        <dbReference type="PROSITE-ProRule" id="PRU01360"/>
    </source>
</evidence>
<dbReference type="Proteomes" id="UP000031802">
    <property type="component" value="Unassembled WGS sequence"/>
</dbReference>
<dbReference type="InterPro" id="IPR012910">
    <property type="entry name" value="Plug_dom"/>
</dbReference>
<sequence length="818" mass="92932">MKKIFLSFLLTIIFFTAFSQVSQLHGYIKTKEGKAVSEASIKLIGSTIATMTNAEGRYELRGVPYGKQLFEVSSVEVEKEQFATTINQPNQRFDISVNDKGVVGIEEVTVSRNTEKRDMEVGGFAVAVVETKEASLRNLTTNELLDRTVGVRVRQNGGEGSPIDYNLNGMSGSTIGLFLDGIEISTYGSSFNLNNIPPAMIERIEVYKGVLPAHLSGNYIGGAINVIMKKDASANNITASVSYGSFNTYRADVGGLYRNQKNGFTARVSGFFSHSDNDYEMWGKFSKYTLPGQRLQRYYRTKRANDKFETIGGRFEFGFTDVKWADQFFIGYNISDTYKEVPHGITMTKPYFGRFNEYQAHVLSLNYIKKDLFLPGLGLNVNAVHSMRSTYLQDTVSQPYNWDGTVIMAPPNQDGVSRPFPHVPGRGQQGEAVITDIDRTISNIRSNLSYDITKGHRVSFNHKFENSKRDDRDLLNPERSRWITNNEIMTNIFALNYESEWFDGRLRSNLFGKHSVVKTIQLAPQSEVNGVIDYARNTSTRDNQGFGGALSYQFIRDGFLLVSAEKAFVMPTDRHVFGEPEINLLPNPDILPEVSINYNLGARYQFSTNERHRVSLYGNAFWRNGRDKIIQQTRTDPVIEGRENQVEDIQVTQFVNLARTQSIGFEAEINYVFDNRLNAVVNFSKFNSLFKVETDERGNPHSLYDLQVPNEPFFTVNGNLQYRFDNVFQKKSILNMYYNTGYVAPFSTIWIESEWFTTPAQFSHDFGVSYGFPNRRLIVSLDGKNLFNAEVYDNFGVQKPGRAFYIKLNYTINNFNKS</sequence>
<dbReference type="AlphaFoldDB" id="A0A0B8T1Y3"/>
<comment type="caution">
    <text evidence="11">The sequence shown here is derived from an EMBL/GenBank/DDBJ whole genome shotgun (WGS) entry which is preliminary data.</text>
</comment>
<keyword evidence="4 8" id="KW-0812">Transmembrane</keyword>
<keyword evidence="3 8" id="KW-1134">Transmembrane beta strand</keyword>
<accession>A0A0B8T1Y3</accession>
<evidence type="ECO:0000313" key="12">
    <source>
        <dbReference type="Proteomes" id="UP000031802"/>
    </source>
</evidence>
<dbReference type="Gene3D" id="2.170.130.10">
    <property type="entry name" value="TonB-dependent receptor, plug domain"/>
    <property type="match status" value="1"/>
</dbReference>
<organism evidence="11 12">
    <name type="scientific">Sphingobacterium deserti</name>
    <dbReference type="NCBI Taxonomy" id="1229276"/>
    <lineage>
        <taxon>Bacteria</taxon>
        <taxon>Pseudomonadati</taxon>
        <taxon>Bacteroidota</taxon>
        <taxon>Sphingobacteriia</taxon>
        <taxon>Sphingobacteriales</taxon>
        <taxon>Sphingobacteriaceae</taxon>
        <taxon>Sphingobacterium</taxon>
    </lineage>
</organism>
<evidence type="ECO:0000256" key="4">
    <source>
        <dbReference type="ARBA" id="ARBA00022692"/>
    </source>
</evidence>
<evidence type="ECO:0000256" key="6">
    <source>
        <dbReference type="ARBA" id="ARBA00023136"/>
    </source>
</evidence>
<dbReference type="PROSITE" id="PS52016">
    <property type="entry name" value="TONB_DEPENDENT_REC_3"/>
    <property type="match status" value="1"/>
</dbReference>
<evidence type="ECO:0000256" key="5">
    <source>
        <dbReference type="ARBA" id="ARBA00022729"/>
    </source>
</evidence>
<protein>
    <submittedName>
        <fullName evidence="11">TonB-dependent receptor plug</fullName>
    </submittedName>
</protein>